<accession>A0A091D3Y5</accession>
<dbReference type="EMBL" id="KN123483">
    <property type="protein sequence ID" value="KFO24950.1"/>
    <property type="molecule type" value="Genomic_DNA"/>
</dbReference>
<keyword evidence="2" id="KW-1185">Reference proteome</keyword>
<evidence type="ECO:0000313" key="2">
    <source>
        <dbReference type="Proteomes" id="UP000028990"/>
    </source>
</evidence>
<dbReference type="AlphaFoldDB" id="A0A091D3Y5"/>
<sequence length="118" mass="12100">MVSKTAGGESDEKPLAQLILWALGQSFARGFGECVPRCGAPPGTDSAVGQRGGVEAGTAQRAMSERRGQGQCLPSIGLHAGLWALVSASAFLGSEEEGDDTALAGLLLCDMFDIGLFT</sequence>
<dbReference type="Proteomes" id="UP000028990">
    <property type="component" value="Unassembled WGS sequence"/>
</dbReference>
<gene>
    <name evidence="1" type="ORF">H920_13752</name>
</gene>
<name>A0A091D3Y5_FUKDA</name>
<reference evidence="1 2" key="1">
    <citation type="submission" date="2013-11" db="EMBL/GenBank/DDBJ databases">
        <title>The Damaraland mole rat (Fukomys damarensis) genome and evolution of African mole rats.</title>
        <authorList>
            <person name="Gladyshev V.N."/>
            <person name="Fang X."/>
        </authorList>
    </citation>
    <scope>NUCLEOTIDE SEQUENCE [LARGE SCALE GENOMIC DNA]</scope>
    <source>
        <tissue evidence="1">Liver</tissue>
    </source>
</reference>
<protein>
    <submittedName>
        <fullName evidence="1">Uncharacterized protein</fullName>
    </submittedName>
</protein>
<proteinExistence type="predicted"/>
<organism evidence="1 2">
    <name type="scientific">Fukomys damarensis</name>
    <name type="common">Damaraland mole rat</name>
    <name type="synonym">Cryptomys damarensis</name>
    <dbReference type="NCBI Taxonomy" id="885580"/>
    <lineage>
        <taxon>Eukaryota</taxon>
        <taxon>Metazoa</taxon>
        <taxon>Chordata</taxon>
        <taxon>Craniata</taxon>
        <taxon>Vertebrata</taxon>
        <taxon>Euteleostomi</taxon>
        <taxon>Mammalia</taxon>
        <taxon>Eutheria</taxon>
        <taxon>Euarchontoglires</taxon>
        <taxon>Glires</taxon>
        <taxon>Rodentia</taxon>
        <taxon>Hystricomorpha</taxon>
        <taxon>Bathyergidae</taxon>
        <taxon>Fukomys</taxon>
    </lineage>
</organism>
<evidence type="ECO:0000313" key="1">
    <source>
        <dbReference type="EMBL" id="KFO24950.1"/>
    </source>
</evidence>